<evidence type="ECO:0000313" key="10">
    <source>
        <dbReference type="EMBL" id="CAG4961721.1"/>
    </source>
</evidence>
<feature type="transmembrane region" description="Helical" evidence="9">
    <location>
        <begin position="173"/>
        <end position="196"/>
    </location>
</feature>
<dbReference type="PANTHER" id="PTHR12929:SF10">
    <property type="entry name" value="RIBOFLAVIN TRANSPORTER"/>
    <property type="match status" value="1"/>
</dbReference>
<feature type="transmembrane region" description="Helical" evidence="9">
    <location>
        <begin position="71"/>
        <end position="92"/>
    </location>
</feature>
<protein>
    <recommendedName>
        <fullName evidence="9">Riboflavin transporter</fullName>
    </recommendedName>
</protein>
<feature type="transmembrane region" description="Helical" evidence="9">
    <location>
        <begin position="255"/>
        <end position="275"/>
    </location>
</feature>
<dbReference type="GO" id="GO:0032217">
    <property type="term" value="F:riboflavin transmembrane transporter activity"/>
    <property type="evidence" value="ECO:0007669"/>
    <property type="project" value="UniProtKB-UniRule"/>
</dbReference>
<reference evidence="10" key="1">
    <citation type="submission" date="2021-04" db="EMBL/GenBank/DDBJ databases">
        <authorList>
            <person name="Tunstrom K."/>
        </authorList>
    </citation>
    <scope>NUCLEOTIDE SEQUENCE</scope>
</reference>
<comment type="function">
    <text evidence="9">Plasma membrane transporter mediating the uptake by cells of the water soluble vitamin B2/riboflavin that plays a key role in biochemical oxidation-reduction reactions of the carbohydrate, lipid, and amino acid metabolism.</text>
</comment>
<evidence type="ECO:0000256" key="6">
    <source>
        <dbReference type="ARBA" id="ARBA00022692"/>
    </source>
</evidence>
<evidence type="ECO:0000256" key="4">
    <source>
        <dbReference type="ARBA" id="ARBA00022448"/>
    </source>
</evidence>
<evidence type="ECO:0000256" key="3">
    <source>
        <dbReference type="ARBA" id="ARBA00006366"/>
    </source>
</evidence>
<evidence type="ECO:0000256" key="7">
    <source>
        <dbReference type="ARBA" id="ARBA00022989"/>
    </source>
</evidence>
<accession>A0A8S3WHM8</accession>
<sequence>MSTEDKEQYEELEPGVVIALHHTMTLVVDRLLRRRRTRQSDATRLNEEKERAPCLGEGEGVVEMLVSQRRVALDVLLACWGLGTWLGVNGLYVQLPLLVERLPEGWTLPSSMALAVQLANVGLVLYAVLRRLFPRASDAFYIYGLLSIGTLALTLNAFLHTATAPINGTDRSVAFLTLTFFAALVGCTSSVLFYPYLRHFRDVYLATYLVGEGLSGFIPSVLALIQGVGGEPECVPSADNSTLVALYPPPRFDTLAFLLMLGGLSALSLVSFTSVHNLRVFDSERVAQASLEKDDEATAPKESLVEGRWLVVLLLMLCLNALSNGVLPSVQSYSCMPYGVRAYHLAVSLGAMANPAACLAGVWLRPLSVRALCGLLSALTLPLAYILATALLSPEPPLQHATGGVLLIVVSWVVTSAGVSYARMWVYGWARRGGARGMRLCGAVTQAGSAIGSLLLFLLVNYTRLFTQPAACPQ</sequence>
<comment type="subcellular location">
    <subcellularLocation>
        <location evidence="2 9">Cell membrane</location>
        <topology evidence="2 9">Multi-pass membrane protein</topology>
    </subcellularLocation>
</comment>
<feature type="transmembrane region" description="Helical" evidence="9">
    <location>
        <begin position="371"/>
        <end position="392"/>
    </location>
</feature>
<keyword evidence="6 9" id="KW-0812">Transmembrane</keyword>
<evidence type="ECO:0000256" key="9">
    <source>
        <dbReference type="RuleBase" id="RU368035"/>
    </source>
</evidence>
<keyword evidence="4 9" id="KW-0813">Transport</keyword>
<dbReference type="Pfam" id="PF06237">
    <property type="entry name" value="SLC52_ribofla_tr"/>
    <property type="match status" value="1"/>
</dbReference>
<comment type="similarity">
    <text evidence="3 9">Belongs to the riboflavin transporter family.</text>
</comment>
<feature type="transmembrane region" description="Helical" evidence="9">
    <location>
        <begin position="112"/>
        <end position="129"/>
    </location>
</feature>
<dbReference type="AlphaFoldDB" id="A0A8S3WHM8"/>
<keyword evidence="8 9" id="KW-0472">Membrane</keyword>
<feature type="transmembrane region" description="Helical" evidence="9">
    <location>
        <begin position="309"/>
        <end position="330"/>
    </location>
</feature>
<dbReference type="Proteomes" id="UP000691718">
    <property type="component" value="Unassembled WGS sequence"/>
</dbReference>
<keyword evidence="7 9" id="KW-1133">Transmembrane helix</keyword>
<comment type="caution">
    <text evidence="10">The sequence shown here is derived from an EMBL/GenBank/DDBJ whole genome shotgun (WGS) entry which is preliminary data.</text>
</comment>
<feature type="transmembrane region" description="Helical" evidence="9">
    <location>
        <begin position="342"/>
        <end position="364"/>
    </location>
</feature>
<feature type="transmembrane region" description="Helical" evidence="9">
    <location>
        <begin position="438"/>
        <end position="460"/>
    </location>
</feature>
<feature type="transmembrane region" description="Helical" evidence="9">
    <location>
        <begin position="203"/>
        <end position="225"/>
    </location>
</feature>
<dbReference type="InterPro" id="IPR009357">
    <property type="entry name" value="Riboflavin_transptr"/>
</dbReference>
<keyword evidence="5 9" id="KW-1003">Cell membrane</keyword>
<proteinExistence type="inferred from homology"/>
<name>A0A8S3WHM8_PARAO</name>
<evidence type="ECO:0000256" key="1">
    <source>
        <dbReference type="ARBA" id="ARBA00000215"/>
    </source>
</evidence>
<gene>
    <name evidence="10" type="ORF">PAPOLLO_LOCUS6629</name>
</gene>
<dbReference type="PANTHER" id="PTHR12929">
    <property type="entry name" value="SOLUTE CARRIER FAMILY 52"/>
    <property type="match status" value="1"/>
</dbReference>
<feature type="transmembrane region" description="Helical" evidence="9">
    <location>
        <begin position="404"/>
        <end position="426"/>
    </location>
</feature>
<evidence type="ECO:0000313" key="11">
    <source>
        <dbReference type="Proteomes" id="UP000691718"/>
    </source>
</evidence>
<comment type="catalytic activity">
    <reaction evidence="1 9">
        <text>riboflavin(in) = riboflavin(out)</text>
        <dbReference type="Rhea" id="RHEA:35015"/>
        <dbReference type="ChEBI" id="CHEBI:57986"/>
    </reaction>
</comment>
<feature type="transmembrane region" description="Helical" evidence="9">
    <location>
        <begin position="141"/>
        <end position="161"/>
    </location>
</feature>
<dbReference type="EMBL" id="CAJQZP010000437">
    <property type="protein sequence ID" value="CAG4961721.1"/>
    <property type="molecule type" value="Genomic_DNA"/>
</dbReference>
<keyword evidence="11" id="KW-1185">Reference proteome</keyword>
<evidence type="ECO:0000256" key="2">
    <source>
        <dbReference type="ARBA" id="ARBA00004651"/>
    </source>
</evidence>
<dbReference type="GO" id="GO:0005886">
    <property type="term" value="C:plasma membrane"/>
    <property type="evidence" value="ECO:0007669"/>
    <property type="project" value="UniProtKB-SubCell"/>
</dbReference>
<evidence type="ECO:0000256" key="5">
    <source>
        <dbReference type="ARBA" id="ARBA00022475"/>
    </source>
</evidence>
<evidence type="ECO:0000256" key="8">
    <source>
        <dbReference type="ARBA" id="ARBA00023136"/>
    </source>
</evidence>
<dbReference type="OrthoDB" id="9995836at2759"/>
<organism evidence="10 11">
    <name type="scientific">Parnassius apollo</name>
    <name type="common">Apollo butterfly</name>
    <name type="synonym">Papilio apollo</name>
    <dbReference type="NCBI Taxonomy" id="110799"/>
    <lineage>
        <taxon>Eukaryota</taxon>
        <taxon>Metazoa</taxon>
        <taxon>Ecdysozoa</taxon>
        <taxon>Arthropoda</taxon>
        <taxon>Hexapoda</taxon>
        <taxon>Insecta</taxon>
        <taxon>Pterygota</taxon>
        <taxon>Neoptera</taxon>
        <taxon>Endopterygota</taxon>
        <taxon>Lepidoptera</taxon>
        <taxon>Glossata</taxon>
        <taxon>Ditrysia</taxon>
        <taxon>Papilionoidea</taxon>
        <taxon>Papilionidae</taxon>
        <taxon>Parnassiinae</taxon>
        <taxon>Parnassini</taxon>
        <taxon>Parnassius</taxon>
        <taxon>Parnassius</taxon>
    </lineage>
</organism>